<keyword evidence="2 6" id="KW-0812">Transmembrane</keyword>
<proteinExistence type="predicted"/>
<feature type="transmembrane region" description="Helical" evidence="6">
    <location>
        <begin position="295"/>
        <end position="319"/>
    </location>
</feature>
<evidence type="ECO:0000256" key="5">
    <source>
        <dbReference type="SAM" id="MobiDB-lite"/>
    </source>
</evidence>
<feature type="compositionally biased region" description="Low complexity" evidence="5">
    <location>
        <begin position="1"/>
        <end position="17"/>
    </location>
</feature>
<reference evidence="9" key="1">
    <citation type="submission" date="2016-09" db="EMBL/GenBank/DDBJ databases">
        <authorList>
            <person name="Jeantristanb JTB J.-T."/>
            <person name="Ricardo R."/>
        </authorList>
    </citation>
    <scope>NUCLEOTIDE SEQUENCE [LARGE SCALE GENOMIC DNA]</scope>
</reference>
<name>A0A238F6P4_9BASI</name>
<dbReference type="EMBL" id="FMSP01000003">
    <property type="protein sequence ID" value="SCV68855.1"/>
    <property type="molecule type" value="Genomic_DNA"/>
</dbReference>
<dbReference type="PROSITE" id="PS50801">
    <property type="entry name" value="STAS"/>
    <property type="match status" value="1"/>
</dbReference>
<evidence type="ECO:0000313" key="8">
    <source>
        <dbReference type="EMBL" id="SCV68855.1"/>
    </source>
</evidence>
<feature type="transmembrane region" description="Helical" evidence="6">
    <location>
        <begin position="562"/>
        <end position="581"/>
    </location>
</feature>
<feature type="transmembrane region" description="Helical" evidence="6">
    <location>
        <begin position="429"/>
        <end position="450"/>
    </location>
</feature>
<evidence type="ECO:0000256" key="2">
    <source>
        <dbReference type="ARBA" id="ARBA00022692"/>
    </source>
</evidence>
<keyword evidence="3 6" id="KW-1133">Transmembrane helix</keyword>
<keyword evidence="4 6" id="KW-0472">Membrane</keyword>
<dbReference type="CDD" id="cd07042">
    <property type="entry name" value="STAS_SulP_like_sulfate_transporter"/>
    <property type="match status" value="1"/>
</dbReference>
<feature type="transmembrane region" description="Helical" evidence="6">
    <location>
        <begin position="396"/>
        <end position="417"/>
    </location>
</feature>
<dbReference type="GO" id="GO:0055085">
    <property type="term" value="P:transmembrane transport"/>
    <property type="evidence" value="ECO:0007669"/>
    <property type="project" value="InterPro"/>
</dbReference>
<dbReference type="InterPro" id="IPR011547">
    <property type="entry name" value="SLC26A/SulP_dom"/>
</dbReference>
<feature type="transmembrane region" description="Helical" evidence="6">
    <location>
        <begin position="586"/>
        <end position="601"/>
    </location>
</feature>
<sequence>MPRSGASTPRSTPSTTRQNTLTHNGRTGTSTGHSTPTESTSLLDSEEGTVRASQAYHIRRTGSATGNGGGPITFEGLEDEEDGSDFPTLHAGQTGREGGLSVGGGYGTGGGGGGSTSQGQGRTAAFATLPTKLARSASVARKVERQERRKTQWKVWGNRARYYVPVRLSSLQPFITQCEADDEAERSTQVLAWLPDYSLTTFTGDVTAAFTMTSLIVPQSMSYSSNLVNSDPVSGLLGASIPPMIYSVLGTCRQLSVGPEAALSLIMGESISKIIIAETHAHGGMSHSQKMQLTFTITSVIVFQAGLITFALGMLRLGFIDAVLSRVSRVVDRLQAHRAYIVITSQALLRGFITAVGIVIFVAQLVPILGLERHAKHGADTMLSKLMLVIEHLDGVHRLTLIVSCVALLVLVSAKSFKARLAKRRGYGFLAYVPEVLVVVILSTVFSATFDWQAKGLSVLGKVSIGDVRILLPFSSSLARKYSSQCIGTASVLAILGFLDSIVGAKDSAAKFDYPISPNRELVAIGAANLVASFVSGALPGYGSITRSRLAGATGATTQMTSLLTGVFVLLVSFFLLGFLYALPKCILAVIICVVVFSILAETPHDVMFFWRLRAWVDLSLMAMTFFLSLFVSVEIGIIVSVAFSMLLCIKHSSAMRIKILGRVPGTSFYEPLEDDDDDGLFPSEEIPGILIVRFRDASLTFANAGALKERLRRLERYGQGKHHPSETPSRAEASVIIFHLVDVEDIDASALQLIYELVEAYVSRSVLVYWTQIQPIPLARLRKAGVLDMSGGEGHVQPNVQMALQVLEQSVISAQTF</sequence>
<dbReference type="Pfam" id="PF00916">
    <property type="entry name" value="Sulfate_transp"/>
    <property type="match status" value="2"/>
</dbReference>
<dbReference type="OrthoDB" id="427213at2759"/>
<dbReference type="Pfam" id="PF01740">
    <property type="entry name" value="STAS"/>
    <property type="match status" value="1"/>
</dbReference>
<dbReference type="PANTHER" id="PTHR11814">
    <property type="entry name" value="SULFATE TRANSPORTER"/>
    <property type="match status" value="1"/>
</dbReference>
<dbReference type="InterPro" id="IPR001902">
    <property type="entry name" value="SLC26A/SulP_fam"/>
</dbReference>
<accession>A0A238F6P4</accession>
<dbReference type="InterPro" id="IPR002645">
    <property type="entry name" value="STAS_dom"/>
</dbReference>
<feature type="compositionally biased region" description="Polar residues" evidence="5">
    <location>
        <begin position="18"/>
        <end position="43"/>
    </location>
</feature>
<feature type="transmembrane region" description="Helical" evidence="6">
    <location>
        <begin position="621"/>
        <end position="650"/>
    </location>
</feature>
<evidence type="ECO:0000256" key="4">
    <source>
        <dbReference type="ARBA" id="ARBA00023136"/>
    </source>
</evidence>
<feature type="transmembrane region" description="Helical" evidence="6">
    <location>
        <begin position="340"/>
        <end position="363"/>
    </location>
</feature>
<dbReference type="AlphaFoldDB" id="A0A238F6P4"/>
<protein>
    <submittedName>
        <fullName evidence="8">BQ2448_976 protein</fullName>
    </submittedName>
</protein>
<dbReference type="Proteomes" id="UP000198372">
    <property type="component" value="Unassembled WGS sequence"/>
</dbReference>
<feature type="domain" description="STAS" evidence="7">
    <location>
        <begin position="697"/>
        <end position="808"/>
    </location>
</feature>
<evidence type="ECO:0000256" key="3">
    <source>
        <dbReference type="ARBA" id="ARBA00022989"/>
    </source>
</evidence>
<feature type="transmembrane region" description="Helical" evidence="6">
    <location>
        <begin position="522"/>
        <end position="542"/>
    </location>
</feature>
<dbReference type="STRING" id="269621.A0A238F6P4"/>
<gene>
    <name evidence="8" type="ORF">BQ2448_976</name>
</gene>
<keyword evidence="9" id="KW-1185">Reference proteome</keyword>
<evidence type="ECO:0000313" key="9">
    <source>
        <dbReference type="Proteomes" id="UP000198372"/>
    </source>
</evidence>
<comment type="subcellular location">
    <subcellularLocation>
        <location evidence="1">Membrane</location>
        <topology evidence="1">Multi-pass membrane protein</topology>
    </subcellularLocation>
</comment>
<evidence type="ECO:0000256" key="1">
    <source>
        <dbReference type="ARBA" id="ARBA00004141"/>
    </source>
</evidence>
<feature type="transmembrane region" description="Helical" evidence="6">
    <location>
        <begin position="482"/>
        <end position="502"/>
    </location>
</feature>
<organism evidence="8 9">
    <name type="scientific">Microbotryum intermedium</name>
    <dbReference type="NCBI Taxonomy" id="269621"/>
    <lineage>
        <taxon>Eukaryota</taxon>
        <taxon>Fungi</taxon>
        <taxon>Dikarya</taxon>
        <taxon>Basidiomycota</taxon>
        <taxon>Pucciniomycotina</taxon>
        <taxon>Microbotryomycetes</taxon>
        <taxon>Microbotryales</taxon>
        <taxon>Microbotryaceae</taxon>
        <taxon>Microbotryum</taxon>
    </lineage>
</organism>
<feature type="region of interest" description="Disordered" evidence="5">
    <location>
        <begin position="1"/>
        <end position="85"/>
    </location>
</feature>
<dbReference type="InterPro" id="IPR036513">
    <property type="entry name" value="STAS_dom_sf"/>
</dbReference>
<dbReference type="GO" id="GO:0016020">
    <property type="term" value="C:membrane"/>
    <property type="evidence" value="ECO:0007669"/>
    <property type="project" value="UniProtKB-SubCell"/>
</dbReference>
<evidence type="ECO:0000256" key="6">
    <source>
        <dbReference type="SAM" id="Phobius"/>
    </source>
</evidence>
<evidence type="ECO:0000259" key="7">
    <source>
        <dbReference type="PROSITE" id="PS50801"/>
    </source>
</evidence>
<dbReference type="Gene3D" id="3.30.750.24">
    <property type="entry name" value="STAS domain"/>
    <property type="match status" value="1"/>
</dbReference>
<dbReference type="SUPFAM" id="SSF52091">
    <property type="entry name" value="SpoIIaa-like"/>
    <property type="match status" value="1"/>
</dbReference>